<name>A0A933I9W1_UNCT6</name>
<comment type="caution">
    <text evidence="1">The sequence shown here is derived from an EMBL/GenBank/DDBJ whole genome shotgun (WGS) entry which is preliminary data.</text>
</comment>
<proteinExistence type="predicted"/>
<dbReference type="Proteomes" id="UP000736328">
    <property type="component" value="Unassembled WGS sequence"/>
</dbReference>
<evidence type="ECO:0000313" key="1">
    <source>
        <dbReference type="EMBL" id="MBI4727166.1"/>
    </source>
</evidence>
<gene>
    <name evidence="1" type="ORF">HY768_08095</name>
</gene>
<organism evidence="1 2">
    <name type="scientific">candidate division TA06 bacterium</name>
    <dbReference type="NCBI Taxonomy" id="2250710"/>
    <lineage>
        <taxon>Bacteria</taxon>
        <taxon>Bacteria division TA06</taxon>
    </lineage>
</organism>
<dbReference type="AlphaFoldDB" id="A0A933I9W1"/>
<dbReference type="Pfam" id="PF14236">
    <property type="entry name" value="DruA"/>
    <property type="match status" value="1"/>
</dbReference>
<evidence type="ECO:0000313" key="2">
    <source>
        <dbReference type="Proteomes" id="UP000736328"/>
    </source>
</evidence>
<sequence length="410" mass="47806">MQALALALDIPIKVSSFKKKDLVEINIQNKPINQQVFWLIVRDMAKLNWEVKLPTKKNPFISIIPPESYDKDIIKDAMSIKRGEIISKNKIWIDKHIGLAKKNMANGHEALHSAIDPVIEVCETEKQHALFRIFRYYWSSPYSEYVGRRIKLIIRDRALPNKPVIGIAALGSPIIHIPARDEFIGWNVSTRTKNLIYAMDAYVIGAVPPYNYLLGGKLISYILASKEVREIYRKKYKDKITLINKREANQLVGIFTTSLYGKSSQYNRLKYNDKLLYKPIGETKGFGTLHLSEETIEKMQEYLKSKKIFVTNKFGDGPSWTMRVIHAAGEMLGFDPDLLLKHSFKRNIYFVPLAKNWKEFFNGENKRPLYYNYTKDELVNYWKERWLENRKRNIEVLINIMGFKADDFTI</sequence>
<reference evidence="1" key="1">
    <citation type="submission" date="2020-07" db="EMBL/GenBank/DDBJ databases">
        <title>Huge and variable diversity of episymbiotic CPR bacteria and DPANN archaea in groundwater ecosystems.</title>
        <authorList>
            <person name="He C.Y."/>
            <person name="Keren R."/>
            <person name="Whittaker M."/>
            <person name="Farag I.F."/>
            <person name="Doudna J."/>
            <person name="Cate J.H.D."/>
            <person name="Banfield J.F."/>
        </authorList>
    </citation>
    <scope>NUCLEOTIDE SEQUENCE</scope>
    <source>
        <strain evidence="1">NC_groundwater_1520_Pr4_B-0.1um_53_5</strain>
    </source>
</reference>
<dbReference type="InterPro" id="IPR025639">
    <property type="entry name" value="DruA"/>
</dbReference>
<accession>A0A933I9W1</accession>
<dbReference type="EMBL" id="JACQXR010000107">
    <property type="protein sequence ID" value="MBI4727166.1"/>
    <property type="molecule type" value="Genomic_DNA"/>
</dbReference>
<protein>
    <submittedName>
        <fullName evidence="1">DUF4338 domain-containing protein</fullName>
    </submittedName>
</protein>